<dbReference type="EMBL" id="MW460248">
    <property type="protein sequence ID" value="QSL99580.1"/>
    <property type="molecule type" value="Genomic_DNA"/>
</dbReference>
<dbReference type="InterPro" id="IPR023451">
    <property type="entry name" value="Thymidate_synth/dCMP_Mease_dom"/>
</dbReference>
<dbReference type="Pfam" id="PF00303">
    <property type="entry name" value="Thymidylat_synt"/>
    <property type="match status" value="1"/>
</dbReference>
<sequence>MLHLVNPTRDVLAEQLLSRSITCRESWQSTSAPSPVREIPNVILELPDISSSVQHLIDLTQPDLPWAEEHFLERVSGIPHNPPPSYARWPWHSQKSRDTFLTSGGNQRFDHTYPERFWPQEGWWAGQDQSGWGDLRDVVELLRKDPWTRQAYLPVWFPEDTGTTLGQRVPCTLGYHFIRNGLKLDCNYFLRSCDFTRHLHNDLYLAGRLLQWMVDQTRKEDFPFTGSLTVFISNLHLFTADEWRFGGGGPHNDGGAR</sequence>
<evidence type="ECO:0000313" key="5">
    <source>
        <dbReference type="Proteomes" id="UP000663627"/>
    </source>
</evidence>
<dbReference type="Gene3D" id="3.30.572.10">
    <property type="entry name" value="Thymidylate synthase/dCMP hydroxymethylase domain"/>
    <property type="match status" value="1"/>
</dbReference>
<evidence type="ECO:0000256" key="1">
    <source>
        <dbReference type="ARBA" id="ARBA00009972"/>
    </source>
</evidence>
<feature type="domain" description="Thymidylate synthase/dCMP hydroxymethylase" evidence="3">
    <location>
        <begin position="122"/>
        <end position="238"/>
    </location>
</feature>
<evidence type="ECO:0000259" key="3">
    <source>
        <dbReference type="Pfam" id="PF00303"/>
    </source>
</evidence>
<evidence type="ECO:0000313" key="4">
    <source>
        <dbReference type="EMBL" id="QSL99580.1"/>
    </source>
</evidence>
<protein>
    <recommendedName>
        <fullName evidence="3">Thymidylate synthase/dCMP hydroxymethylase domain-containing protein</fullName>
    </recommendedName>
</protein>
<dbReference type="Proteomes" id="UP000663627">
    <property type="component" value="Segment"/>
</dbReference>
<keyword evidence="2" id="KW-0808">Transferase</keyword>
<comment type="similarity">
    <text evidence="1">Belongs to the thymidylate synthase family.</text>
</comment>
<dbReference type="SUPFAM" id="SSF55831">
    <property type="entry name" value="Thymidylate synthase/dCMP hydroxymethylase"/>
    <property type="match status" value="1"/>
</dbReference>
<dbReference type="GO" id="GO:0016740">
    <property type="term" value="F:transferase activity"/>
    <property type="evidence" value="ECO:0007669"/>
    <property type="project" value="UniProtKB-KW"/>
</dbReference>
<proteinExistence type="inferred from homology"/>
<name>A0A899INC1_9CAUD</name>
<accession>A0A899INC1</accession>
<organism evidence="4 5">
    <name type="scientific">Mycobacterium phage Maco2</name>
    <dbReference type="NCBI Taxonomy" id="2805749"/>
    <lineage>
        <taxon>Viruses</taxon>
        <taxon>Duplodnaviria</taxon>
        <taxon>Heunggongvirae</taxon>
        <taxon>Uroviricota</taxon>
        <taxon>Caudoviricetes</taxon>
        <taxon>Mapvirus</taxon>
        <taxon>Mapvirus Ff47</taxon>
    </lineage>
</organism>
<evidence type="ECO:0000256" key="2">
    <source>
        <dbReference type="ARBA" id="ARBA00022679"/>
    </source>
</evidence>
<dbReference type="InterPro" id="IPR036926">
    <property type="entry name" value="Thymidate_synth/dCMP_Mease_sf"/>
</dbReference>
<reference evidence="4" key="1">
    <citation type="submission" date="2021-01" db="EMBL/GenBank/DDBJ databases">
        <authorList>
            <person name="Rakov C."/>
            <person name="Yerushalmy O."/>
            <person name="Alkalay-Oren S."/>
            <person name="Coppenhagen-Glazer S."/>
            <person name="Hazan R."/>
        </authorList>
    </citation>
    <scope>NUCLEOTIDE SEQUENCE</scope>
</reference>